<evidence type="ECO:0000313" key="8">
    <source>
        <dbReference type="EMBL" id="MBK1812393.1"/>
    </source>
</evidence>
<dbReference type="SMART" id="SM00060">
    <property type="entry name" value="FN3"/>
    <property type="match status" value="2"/>
</dbReference>
<dbReference type="Gene3D" id="2.60.40.1180">
    <property type="entry name" value="Golgi alpha-mannosidase II"/>
    <property type="match status" value="1"/>
</dbReference>
<dbReference type="InterPro" id="IPR003961">
    <property type="entry name" value="FN3_dom"/>
</dbReference>
<dbReference type="InterPro" id="IPR011330">
    <property type="entry name" value="Glyco_hydro/deAcase_b/a-brl"/>
</dbReference>
<dbReference type="InterPro" id="IPR015341">
    <property type="entry name" value="Glyco_hydro_38_cen"/>
</dbReference>
<dbReference type="SMART" id="SM00872">
    <property type="entry name" value="Alpha-mann_mid"/>
    <property type="match status" value="1"/>
</dbReference>
<feature type="signal peptide" evidence="5">
    <location>
        <begin position="1"/>
        <end position="29"/>
    </location>
</feature>
<dbReference type="PANTHER" id="PTHR46017">
    <property type="entry name" value="ALPHA-MANNOSIDASE 2C1"/>
    <property type="match status" value="1"/>
</dbReference>
<protein>
    <submittedName>
        <fullName evidence="8">Discoidin domain-containing protein</fullName>
    </submittedName>
</protein>
<dbReference type="InterPro" id="IPR000421">
    <property type="entry name" value="FA58C"/>
</dbReference>
<keyword evidence="3" id="KW-0378">Hydrolase</keyword>
<reference evidence="9" key="1">
    <citation type="submission" date="2021-01" db="EMBL/GenBank/DDBJ databases">
        <title>Genome public.</title>
        <authorList>
            <person name="Liu C."/>
            <person name="Sun Q."/>
        </authorList>
    </citation>
    <scope>NUCLEOTIDE SEQUENCE [LARGE SCALE GENOMIC DNA]</scope>
    <source>
        <strain evidence="9">YIM B02505</strain>
    </source>
</reference>
<evidence type="ECO:0000256" key="2">
    <source>
        <dbReference type="ARBA" id="ARBA00022723"/>
    </source>
</evidence>
<name>A0ABS1ESM7_9CLOT</name>
<dbReference type="SUPFAM" id="SSF74650">
    <property type="entry name" value="Galactose mutarotase-like"/>
    <property type="match status" value="1"/>
</dbReference>
<dbReference type="PROSITE" id="PS50853">
    <property type="entry name" value="FN3"/>
    <property type="match status" value="1"/>
</dbReference>
<evidence type="ECO:0000256" key="1">
    <source>
        <dbReference type="ARBA" id="ARBA00009792"/>
    </source>
</evidence>
<dbReference type="InterPro" id="IPR041147">
    <property type="entry name" value="GH38_C"/>
</dbReference>
<dbReference type="InterPro" id="IPR027291">
    <property type="entry name" value="Glyco_hydro_38_N_sf"/>
</dbReference>
<dbReference type="InterPro" id="IPR036116">
    <property type="entry name" value="FN3_sf"/>
</dbReference>
<dbReference type="Gene3D" id="2.60.120.260">
    <property type="entry name" value="Galactose-binding domain-like"/>
    <property type="match status" value="1"/>
</dbReference>
<dbReference type="Gene3D" id="1.20.1270.50">
    <property type="entry name" value="Glycoside hydrolase family 38, central domain"/>
    <property type="match status" value="1"/>
</dbReference>
<dbReference type="Proteomes" id="UP000596739">
    <property type="component" value="Unassembled WGS sequence"/>
</dbReference>
<dbReference type="SUPFAM" id="SSF49265">
    <property type="entry name" value="Fibronectin type III"/>
    <property type="match status" value="1"/>
</dbReference>
<comment type="caution">
    <text evidence="8">The sequence shown here is derived from an EMBL/GenBank/DDBJ whole genome shotgun (WGS) entry which is preliminary data.</text>
</comment>
<accession>A0ABS1ESM7</accession>
<keyword evidence="5" id="KW-0732">Signal</keyword>
<dbReference type="Gene3D" id="2.60.40.10">
    <property type="entry name" value="Immunoglobulins"/>
    <property type="match status" value="2"/>
</dbReference>
<keyword evidence="2" id="KW-0479">Metal-binding</keyword>
<dbReference type="InterPro" id="IPR037094">
    <property type="entry name" value="Glyco_hydro_38_cen_sf"/>
</dbReference>
<evidence type="ECO:0000256" key="4">
    <source>
        <dbReference type="ARBA" id="ARBA00023295"/>
    </source>
</evidence>
<organism evidence="8 9">
    <name type="scientific">Clostridium yunnanense</name>
    <dbReference type="NCBI Taxonomy" id="2800325"/>
    <lineage>
        <taxon>Bacteria</taxon>
        <taxon>Bacillati</taxon>
        <taxon>Bacillota</taxon>
        <taxon>Clostridia</taxon>
        <taxon>Eubacteriales</taxon>
        <taxon>Clostridiaceae</taxon>
        <taxon>Clostridium</taxon>
    </lineage>
</organism>
<dbReference type="Pfam" id="PF17677">
    <property type="entry name" value="Glyco_hydro38C2"/>
    <property type="match status" value="1"/>
</dbReference>
<feature type="chain" id="PRO_5046816174" evidence="5">
    <location>
        <begin position="30"/>
        <end position="1675"/>
    </location>
</feature>
<dbReference type="RefSeq" id="WP_200271582.1">
    <property type="nucleotide sequence ID" value="NZ_JAENHN010000048.1"/>
</dbReference>
<feature type="domain" description="F5/8 type C" evidence="6">
    <location>
        <begin position="1158"/>
        <end position="1307"/>
    </location>
</feature>
<dbReference type="Pfam" id="PF00754">
    <property type="entry name" value="F5_F8_type_C"/>
    <property type="match status" value="1"/>
</dbReference>
<dbReference type="InterPro" id="IPR028995">
    <property type="entry name" value="Glyco_hydro_57/38_cen_sf"/>
</dbReference>
<evidence type="ECO:0000256" key="3">
    <source>
        <dbReference type="ARBA" id="ARBA00022801"/>
    </source>
</evidence>
<dbReference type="Pfam" id="PF01074">
    <property type="entry name" value="Glyco_hydro_38N"/>
    <property type="match status" value="1"/>
</dbReference>
<evidence type="ECO:0000259" key="6">
    <source>
        <dbReference type="PROSITE" id="PS50022"/>
    </source>
</evidence>
<dbReference type="PROSITE" id="PS50022">
    <property type="entry name" value="FA58C_3"/>
    <property type="match status" value="1"/>
</dbReference>
<evidence type="ECO:0000259" key="7">
    <source>
        <dbReference type="PROSITE" id="PS50853"/>
    </source>
</evidence>
<dbReference type="InterPro" id="IPR008979">
    <property type="entry name" value="Galactose-bd-like_sf"/>
</dbReference>
<evidence type="ECO:0000256" key="5">
    <source>
        <dbReference type="SAM" id="SignalP"/>
    </source>
</evidence>
<comment type="similarity">
    <text evidence="1">Belongs to the glycosyl hydrolase 38 family.</text>
</comment>
<dbReference type="InterPro" id="IPR013780">
    <property type="entry name" value="Glyco_hydro_b"/>
</dbReference>
<gene>
    <name evidence="8" type="ORF">JHL18_17345</name>
</gene>
<dbReference type="PANTHER" id="PTHR46017:SF1">
    <property type="entry name" value="ALPHA-MANNOSIDASE 2C1"/>
    <property type="match status" value="1"/>
</dbReference>
<dbReference type="SUPFAM" id="SSF88713">
    <property type="entry name" value="Glycoside hydrolase/deacetylase"/>
    <property type="match status" value="1"/>
</dbReference>
<keyword evidence="9" id="KW-1185">Reference proteome</keyword>
<keyword evidence="4" id="KW-0326">Glycosidase</keyword>
<dbReference type="InterPro" id="IPR011013">
    <property type="entry name" value="Gal_mutarotase_sf_dom"/>
</dbReference>
<dbReference type="InterPro" id="IPR011682">
    <property type="entry name" value="Glyco_hydro_38_C"/>
</dbReference>
<dbReference type="SUPFAM" id="SSF49785">
    <property type="entry name" value="Galactose-binding domain-like"/>
    <property type="match status" value="1"/>
</dbReference>
<dbReference type="Gene3D" id="2.70.98.30">
    <property type="entry name" value="Golgi alpha-mannosidase II, domain 4"/>
    <property type="match status" value="1"/>
</dbReference>
<dbReference type="Gene3D" id="3.20.110.10">
    <property type="entry name" value="Glycoside hydrolase 38, N terminal domain"/>
    <property type="match status" value="1"/>
</dbReference>
<dbReference type="EMBL" id="JAENHN010000048">
    <property type="protein sequence ID" value="MBK1812393.1"/>
    <property type="molecule type" value="Genomic_DNA"/>
</dbReference>
<dbReference type="CDD" id="cd10789">
    <property type="entry name" value="GH38N_AMII_ER_cytosolic"/>
    <property type="match status" value="1"/>
</dbReference>
<sequence>MKKKFKKTIGVGVVSAMLLTTLPGDVAQAYDKTSTVNMIGNSHMDAAWNWRYAETISTIIPDTFKRALDLMDANPDYRFSQSSSQFYQWAQEYYPDLAARISDKVKNGQWEIVGGQVIEPDLNNTDGESMVRQSLYAQNYFRDTYGILPNVAWVPDVFGFNYNMPQIFKKSGMDKFVTTKLNWQDKDKWPYEYFNWTAPDGSTVESYKPTNDYSFSGGAITAGSLSNTLNYPSSLGLNSSLVLYGSGDHGGGPTQSDLNNIKNINSKADGPTIKISTAADTLKDLEKQVKDKNVSIPDVNNELYFQYHRGVMTTADPMKKYNRYTEVSAEQTEKFSSVASLMGSEEYPQQKINAAWQKTLLNQFHDVLPGSAIAPVYADAFNDAEIALNELNSAKSTAIAGIANRINTKGEGQPIILYNSLSWDRKDSVQTDITLSSSKSSVVVLDDKDKKIPCQIISRNGNNAVVAFEASVPALGYSVYRVAEKKNSSSDSSTIKVDESNKTFENQFFKVSIDPVTGNISSILDKKNNKEVVDAGQQFNKLQFLSDTPREWESWNIDYDDMMAAPKEANTVVAPITLVENGPTKATFKVSKVSPSGSSTIDEYITLYNNINRIDTELKINWNEKQTMLKVAFPMSIHPENVTYDIAYSTINRPATNTQAMFEVEGYKFADMSKDGYGVSVLSDSKEGWDCPNGVLRLSLLRSPLDNRGGATDMGKRDIKYSFYPHSGDWKSADVEQKAYEYNYPITTLKTNSHSGDLHSSQSFAKASSEDNNAILSVFKKAEVRAVDKNNNEDRLDSYIVRLVETEGKDNTKVKVTLPASITDAKEVNLIEDVVSGAPKPSIKGDSFETTLNKYEIKTFLVKFNNKKIWKNKKFEVAQVDLSNYYNLDGMSYDKNRKDGDLTGNGETYSADLMPDKVVSEDVTFKIGPKEDGKKNIVQAKGQTIEMDKADKHQYLFILGNSTGGVGLGEFKVNYKDGSSTSKFFNFAGWQDTIGYAQKTYIKETIGLNLSHTHTPSGNTFDIDNNLFVYKMPLDSSEKVKSITLPNSKAIKIAAMTFVDGDVVIGSDQQAPSKVVNFNAVGAKKYYNASIDLSWNSSTDNIGVANYFIYRGTKEDLSDAKLLATTSDTKYTDSDFAGVNKYYYAVCAQDEAGNIGPISDIKGVYAGANIALFKPATADGQMNSSEAASLINDGNTSTKWCYNDGTNKVHWNIIDLGAEKTIDGFKIFHAGAGGESSSWNTNEYKISVSKDNKNWTEVVNRTGNKENVTEDLLKTPVAGRYVKFEAIKPTSDGNTAVRIYELQVYGDDSDFPQAVPDAPQITGIVQNDISATLSFSFAKTTDNVTVKYGTKPGVYDNAITGVTNDSITINNLEIGKTYYFSVIPYNVLGQGAISKEVSFKLLQNKSTSVDLSTYFNQDGASTPDKPAEGMFDTAGWAYDGSVMPSSIDYSNIKFILGAMDGANKNIVSCVGQTIKLPNPTTAQKVYLVEAGAGTQSGVEVKVNYTDGTSDSRSLTFTDWCQGPSSSEKVVNTIDHRIYNKSGITSPATNLFMQAITVDGSKKIDSITLPNKSGAKIFAMSLVNLVDSATLSHNSDASSIKIGDTALANFDKNTLEYKVLLPASTTAAPKVTAVADDTNAYVSVSQVDKIPGTSTINITAEDGVTVKTYKINLVLN</sequence>
<feature type="domain" description="Fibronectin type-III" evidence="7">
    <location>
        <begin position="1315"/>
        <end position="1404"/>
    </location>
</feature>
<proteinExistence type="inferred from homology"/>
<dbReference type="InterPro" id="IPR000602">
    <property type="entry name" value="Glyco_hydro_38_N"/>
</dbReference>
<dbReference type="Pfam" id="PF07748">
    <property type="entry name" value="Glyco_hydro_38C"/>
    <property type="match status" value="1"/>
</dbReference>
<dbReference type="InterPro" id="IPR013783">
    <property type="entry name" value="Ig-like_fold"/>
</dbReference>
<evidence type="ECO:0000313" key="9">
    <source>
        <dbReference type="Proteomes" id="UP000596739"/>
    </source>
</evidence>
<dbReference type="SUPFAM" id="SSF88688">
    <property type="entry name" value="Families 57/38 glycoside transferase middle domain"/>
    <property type="match status" value="1"/>
</dbReference>
<dbReference type="Pfam" id="PF09261">
    <property type="entry name" value="Alpha-mann_mid"/>
    <property type="match status" value="1"/>
</dbReference>